<feature type="signal peptide" evidence="1">
    <location>
        <begin position="1"/>
        <end position="20"/>
    </location>
</feature>
<organism evidence="2 3">
    <name type="scientific">Ramlibacter agri</name>
    <dbReference type="NCBI Taxonomy" id="2728837"/>
    <lineage>
        <taxon>Bacteria</taxon>
        <taxon>Pseudomonadati</taxon>
        <taxon>Pseudomonadota</taxon>
        <taxon>Betaproteobacteria</taxon>
        <taxon>Burkholderiales</taxon>
        <taxon>Comamonadaceae</taxon>
        <taxon>Ramlibacter</taxon>
    </lineage>
</organism>
<evidence type="ECO:0008006" key="4">
    <source>
        <dbReference type="Google" id="ProtNLM"/>
    </source>
</evidence>
<dbReference type="EMBL" id="JABBFX010000001">
    <property type="protein sequence ID" value="NML45069.1"/>
    <property type="molecule type" value="Genomic_DNA"/>
</dbReference>
<keyword evidence="1" id="KW-0732">Signal</keyword>
<evidence type="ECO:0000313" key="2">
    <source>
        <dbReference type="EMBL" id="NML45069.1"/>
    </source>
</evidence>
<dbReference type="RefSeq" id="WP_169419159.1">
    <property type="nucleotide sequence ID" value="NZ_JABBFX010000001.1"/>
</dbReference>
<protein>
    <recommendedName>
        <fullName evidence="4">CHRD domain-containing protein</fullName>
    </recommendedName>
</protein>
<comment type="caution">
    <text evidence="2">The sequence shown here is derived from an EMBL/GenBank/DDBJ whole genome shotgun (WGS) entry which is preliminary data.</text>
</comment>
<dbReference type="Proteomes" id="UP000541185">
    <property type="component" value="Unassembled WGS sequence"/>
</dbReference>
<dbReference type="AlphaFoldDB" id="A0A848H6C9"/>
<proteinExistence type="predicted"/>
<sequence>MKAITSALVLAACASTAAWADVPPMQVPLAPAPGNGGSLGRATLFAAPEGTRIELFFTSAGLQPTAPLHVYTYLYEGRCGALPAAPAYALTQQVLVRTPQGNLAASRRGAFTLSQLAPLPLDELAGGRFALALRASPADGGGLLYCGEIA</sequence>
<accession>A0A848H6C9</accession>
<name>A0A848H6C9_9BURK</name>
<gene>
    <name evidence="2" type="ORF">HHL11_15025</name>
</gene>
<evidence type="ECO:0000256" key="1">
    <source>
        <dbReference type="SAM" id="SignalP"/>
    </source>
</evidence>
<reference evidence="2 3" key="1">
    <citation type="submission" date="2020-04" db="EMBL/GenBank/DDBJ databases">
        <title>Ramlibacter sp. G-1-2-2 isolated from soil.</title>
        <authorList>
            <person name="Dahal R.H."/>
        </authorList>
    </citation>
    <scope>NUCLEOTIDE SEQUENCE [LARGE SCALE GENOMIC DNA]</scope>
    <source>
        <strain evidence="2 3">G-1-2-2</strain>
    </source>
</reference>
<feature type="chain" id="PRO_5032461565" description="CHRD domain-containing protein" evidence="1">
    <location>
        <begin position="21"/>
        <end position="150"/>
    </location>
</feature>
<keyword evidence="3" id="KW-1185">Reference proteome</keyword>
<evidence type="ECO:0000313" key="3">
    <source>
        <dbReference type="Proteomes" id="UP000541185"/>
    </source>
</evidence>